<proteinExistence type="predicted"/>
<sequence length="345" mass="39351">MVNNKIFRYSLIFRPVLATVLLFRTQADLFNSMLGEIFWLWVILLWGTSKLFVTAARERWRTFMVEDSPQDTHWQFGQVPPMLLLAAPLMSLLSSFISESTCTNCRRHNMDTSQGSAPGTDQSQRIDEASLPNTTALDTAATSDSEVATDRTDNSSYLSPSVAVSVDIYSDMECMVPYLTSSLVVIGVHVYFLFRNATKTLFYMVALSQHPDEYPDPYQHYWLWPDWTPTEYMFTEVGVFHMALLSYLFAGHGTILAGLMVHDWASPPSGTLGYYLRFALTWLSSIVTYGFYTWIICWGVINSDLKIWSVVLVTVVLYGFYVVACLASRLKCFRWRMAHGSQLCY</sequence>
<keyword evidence="2" id="KW-0472">Membrane</keyword>
<evidence type="ECO:0000313" key="4">
    <source>
        <dbReference type="Proteomes" id="UP000699042"/>
    </source>
</evidence>
<gene>
    <name evidence="3" type="ORF">JMJ77_005738</name>
</gene>
<comment type="caution">
    <text evidence="3">The sequence shown here is derived from an EMBL/GenBank/DDBJ whole genome shotgun (WGS) entry which is preliminary data.</text>
</comment>
<accession>A0A9P7UM84</accession>
<dbReference type="AlphaFoldDB" id="A0A9P7UM84"/>
<feature type="transmembrane region" description="Helical" evidence="2">
    <location>
        <begin position="239"/>
        <end position="262"/>
    </location>
</feature>
<keyword evidence="2" id="KW-0812">Transmembrane</keyword>
<feature type="region of interest" description="Disordered" evidence="1">
    <location>
        <begin position="130"/>
        <end position="156"/>
    </location>
</feature>
<feature type="transmembrane region" description="Helical" evidence="2">
    <location>
        <begin position="307"/>
        <end position="327"/>
    </location>
</feature>
<protein>
    <recommendedName>
        <fullName evidence="5">Transmembrane protein</fullName>
    </recommendedName>
</protein>
<reference evidence="3" key="1">
    <citation type="submission" date="2021-05" db="EMBL/GenBank/DDBJ databases">
        <title>Comparative genomics of three Colletotrichum scovillei strains and genetic complementation revealed genes involved fungal growth and virulence on chili pepper.</title>
        <authorList>
            <person name="Hsieh D.-K."/>
            <person name="Chuang S.-C."/>
            <person name="Chen C.-Y."/>
            <person name="Chao Y.-T."/>
            <person name="Lu M.-Y.J."/>
            <person name="Lee M.-H."/>
            <person name="Shih M.-C."/>
        </authorList>
    </citation>
    <scope>NUCLEOTIDE SEQUENCE</scope>
    <source>
        <strain evidence="3">Coll-153</strain>
    </source>
</reference>
<feature type="compositionally biased region" description="Low complexity" evidence="1">
    <location>
        <begin position="134"/>
        <end position="145"/>
    </location>
</feature>
<evidence type="ECO:0008006" key="5">
    <source>
        <dbReference type="Google" id="ProtNLM"/>
    </source>
</evidence>
<feature type="transmembrane region" description="Helical" evidence="2">
    <location>
        <begin position="175"/>
        <end position="194"/>
    </location>
</feature>
<feature type="transmembrane region" description="Helical" evidence="2">
    <location>
        <begin position="37"/>
        <end position="56"/>
    </location>
</feature>
<feature type="transmembrane region" description="Helical" evidence="2">
    <location>
        <begin position="274"/>
        <end position="301"/>
    </location>
</feature>
<evidence type="ECO:0000313" key="3">
    <source>
        <dbReference type="EMBL" id="KAG7058361.1"/>
    </source>
</evidence>
<name>A0A9P7UM84_9PEZI</name>
<dbReference type="EMBL" id="JAESDN010000001">
    <property type="protein sequence ID" value="KAG7058361.1"/>
    <property type="molecule type" value="Genomic_DNA"/>
</dbReference>
<evidence type="ECO:0000256" key="1">
    <source>
        <dbReference type="SAM" id="MobiDB-lite"/>
    </source>
</evidence>
<evidence type="ECO:0000256" key="2">
    <source>
        <dbReference type="SAM" id="Phobius"/>
    </source>
</evidence>
<dbReference type="Proteomes" id="UP000699042">
    <property type="component" value="Unassembled WGS sequence"/>
</dbReference>
<organism evidence="3 4">
    <name type="scientific">Colletotrichum scovillei</name>
    <dbReference type="NCBI Taxonomy" id="1209932"/>
    <lineage>
        <taxon>Eukaryota</taxon>
        <taxon>Fungi</taxon>
        <taxon>Dikarya</taxon>
        <taxon>Ascomycota</taxon>
        <taxon>Pezizomycotina</taxon>
        <taxon>Sordariomycetes</taxon>
        <taxon>Hypocreomycetidae</taxon>
        <taxon>Glomerellales</taxon>
        <taxon>Glomerellaceae</taxon>
        <taxon>Colletotrichum</taxon>
        <taxon>Colletotrichum acutatum species complex</taxon>
    </lineage>
</organism>
<keyword evidence="2" id="KW-1133">Transmembrane helix</keyword>
<keyword evidence="4" id="KW-1185">Reference proteome</keyword>